<feature type="region of interest" description="Disordered" evidence="1">
    <location>
        <begin position="53"/>
        <end position="80"/>
    </location>
</feature>
<proteinExistence type="predicted"/>
<evidence type="ECO:0000256" key="1">
    <source>
        <dbReference type="SAM" id="MobiDB-lite"/>
    </source>
</evidence>
<sequence length="146" mass="17721">MMGVAIVHGDYLRGYPEDRSSSRYRRALQFEKLTAAQKRQDQRDYRRQFINPFRTEAEENAERQRKHHQGLFDPKDDPSNRQFGFHEYAFYRERNRANECKRTGRGCKYHALDWDPGDRRYDYDPDHFEHYSGTPFDHDVSNQWNP</sequence>
<comment type="caution">
    <text evidence="2">The sequence shown here is derived from an EMBL/GenBank/DDBJ whole genome shotgun (WGS) entry which is preliminary data.</text>
</comment>
<protein>
    <submittedName>
        <fullName evidence="2">Uncharacterized protein</fullName>
    </submittedName>
</protein>
<reference evidence="2 3" key="1">
    <citation type="submission" date="2024-10" db="EMBL/GenBank/DDBJ databases">
        <title>Updated reference genomes for cyclostephanoid diatoms.</title>
        <authorList>
            <person name="Roberts W.R."/>
            <person name="Alverson A.J."/>
        </authorList>
    </citation>
    <scope>NUCLEOTIDE SEQUENCE [LARGE SCALE GENOMIC DNA]</scope>
    <source>
        <strain evidence="2 3">AJA232-27</strain>
    </source>
</reference>
<name>A0ABD3M9G1_9STRA</name>
<gene>
    <name evidence="2" type="ORF">ACHAWU_003129</name>
</gene>
<keyword evidence="3" id="KW-1185">Reference proteome</keyword>
<evidence type="ECO:0000313" key="2">
    <source>
        <dbReference type="EMBL" id="KAL3758857.1"/>
    </source>
</evidence>
<organism evidence="2 3">
    <name type="scientific">Discostella pseudostelligera</name>
    <dbReference type="NCBI Taxonomy" id="259834"/>
    <lineage>
        <taxon>Eukaryota</taxon>
        <taxon>Sar</taxon>
        <taxon>Stramenopiles</taxon>
        <taxon>Ochrophyta</taxon>
        <taxon>Bacillariophyta</taxon>
        <taxon>Coscinodiscophyceae</taxon>
        <taxon>Thalassiosirophycidae</taxon>
        <taxon>Stephanodiscales</taxon>
        <taxon>Stephanodiscaceae</taxon>
        <taxon>Discostella</taxon>
    </lineage>
</organism>
<dbReference type="Proteomes" id="UP001530293">
    <property type="component" value="Unassembled WGS sequence"/>
</dbReference>
<evidence type="ECO:0000313" key="3">
    <source>
        <dbReference type="Proteomes" id="UP001530293"/>
    </source>
</evidence>
<dbReference type="EMBL" id="JALLBG020000216">
    <property type="protein sequence ID" value="KAL3758857.1"/>
    <property type="molecule type" value="Genomic_DNA"/>
</dbReference>
<accession>A0ABD3M9G1</accession>
<dbReference type="AlphaFoldDB" id="A0ABD3M9G1"/>